<dbReference type="AlphaFoldDB" id="A0A453EC53"/>
<reference evidence="1" key="3">
    <citation type="journal article" date="2017" name="Nature">
        <title>Genome sequence of the progenitor of the wheat D genome Aegilops tauschii.</title>
        <authorList>
            <person name="Luo M.C."/>
            <person name="Gu Y.Q."/>
            <person name="Puiu D."/>
            <person name="Wang H."/>
            <person name="Twardziok S.O."/>
            <person name="Deal K.R."/>
            <person name="Huo N."/>
            <person name="Zhu T."/>
            <person name="Wang L."/>
            <person name="Wang Y."/>
            <person name="McGuire P.E."/>
            <person name="Liu S."/>
            <person name="Long H."/>
            <person name="Ramasamy R.K."/>
            <person name="Rodriguez J.C."/>
            <person name="Van S.L."/>
            <person name="Yuan L."/>
            <person name="Wang Z."/>
            <person name="Xia Z."/>
            <person name="Xiao L."/>
            <person name="Anderson O.D."/>
            <person name="Ouyang S."/>
            <person name="Liang Y."/>
            <person name="Zimin A.V."/>
            <person name="Pertea G."/>
            <person name="Qi P."/>
            <person name="Bennetzen J.L."/>
            <person name="Dai X."/>
            <person name="Dawson M.W."/>
            <person name="Muller H.G."/>
            <person name="Kugler K."/>
            <person name="Rivarola-Duarte L."/>
            <person name="Spannagl M."/>
            <person name="Mayer K.F.X."/>
            <person name="Lu F.H."/>
            <person name="Bevan M.W."/>
            <person name="Leroy P."/>
            <person name="Li P."/>
            <person name="You F.M."/>
            <person name="Sun Q."/>
            <person name="Liu Z."/>
            <person name="Lyons E."/>
            <person name="Wicker T."/>
            <person name="Salzberg S.L."/>
            <person name="Devos K.M."/>
            <person name="Dvorak J."/>
        </authorList>
    </citation>
    <scope>NUCLEOTIDE SEQUENCE [LARGE SCALE GENOMIC DNA]</scope>
    <source>
        <strain evidence="1">cv. AL8/78</strain>
    </source>
</reference>
<proteinExistence type="predicted"/>
<reference evidence="2" key="1">
    <citation type="journal article" date="2014" name="Science">
        <title>Ancient hybridizations among the ancestral genomes of bread wheat.</title>
        <authorList>
            <consortium name="International Wheat Genome Sequencing Consortium,"/>
            <person name="Marcussen T."/>
            <person name="Sandve S.R."/>
            <person name="Heier L."/>
            <person name="Spannagl M."/>
            <person name="Pfeifer M."/>
            <person name="Jakobsen K.S."/>
            <person name="Wulff B.B."/>
            <person name="Steuernagel B."/>
            <person name="Mayer K.F."/>
            <person name="Olsen O.A."/>
        </authorList>
    </citation>
    <scope>NUCLEOTIDE SEQUENCE [LARGE SCALE GENOMIC DNA]</scope>
    <source>
        <strain evidence="2">cv. AL8/78</strain>
    </source>
</reference>
<sequence>RTRVTWDRTTPGMAAGTITAASTMAASTAASTMAASTAVGGEVLKWLAAAIARALYDGHVPVRPRGQSSSSALVDSP</sequence>
<name>A0A453EC53_AEGTS</name>
<accession>A0A453EC53</accession>
<reference evidence="2" key="2">
    <citation type="journal article" date="2017" name="Nat. Plants">
        <title>The Aegilops tauschii genome reveals multiple impacts of transposons.</title>
        <authorList>
            <person name="Zhao G."/>
            <person name="Zou C."/>
            <person name="Li K."/>
            <person name="Wang K."/>
            <person name="Li T."/>
            <person name="Gao L."/>
            <person name="Zhang X."/>
            <person name="Wang H."/>
            <person name="Yang Z."/>
            <person name="Liu X."/>
            <person name="Jiang W."/>
            <person name="Mao L."/>
            <person name="Kong X."/>
            <person name="Jiao Y."/>
            <person name="Jia J."/>
        </authorList>
    </citation>
    <scope>NUCLEOTIDE SEQUENCE [LARGE SCALE GENOMIC DNA]</scope>
    <source>
        <strain evidence="2">cv. AL8/78</strain>
    </source>
</reference>
<protein>
    <submittedName>
        <fullName evidence="1">Uncharacterized protein</fullName>
    </submittedName>
</protein>
<evidence type="ECO:0000313" key="2">
    <source>
        <dbReference type="Proteomes" id="UP000015105"/>
    </source>
</evidence>
<keyword evidence="2" id="KW-1185">Reference proteome</keyword>
<evidence type="ECO:0000313" key="1">
    <source>
        <dbReference type="EnsemblPlants" id="AET3Gv20291800.4"/>
    </source>
</evidence>
<reference evidence="1" key="5">
    <citation type="journal article" date="2021" name="G3 (Bethesda)">
        <title>Aegilops tauschii genome assembly Aet v5.0 features greater sequence contiguity and improved annotation.</title>
        <authorList>
            <person name="Wang L."/>
            <person name="Zhu T."/>
            <person name="Rodriguez J.C."/>
            <person name="Deal K.R."/>
            <person name="Dubcovsky J."/>
            <person name="McGuire P.E."/>
            <person name="Lux T."/>
            <person name="Spannagl M."/>
            <person name="Mayer K.F.X."/>
            <person name="Baldrich P."/>
            <person name="Meyers B.C."/>
            <person name="Huo N."/>
            <person name="Gu Y.Q."/>
            <person name="Zhou H."/>
            <person name="Devos K.M."/>
            <person name="Bennetzen J.L."/>
            <person name="Unver T."/>
            <person name="Budak H."/>
            <person name="Gulick P.J."/>
            <person name="Galiba G."/>
            <person name="Kalapos B."/>
            <person name="Nelson D.R."/>
            <person name="Li P."/>
            <person name="You F.M."/>
            <person name="Luo M.C."/>
            <person name="Dvorak J."/>
        </authorList>
    </citation>
    <scope>NUCLEOTIDE SEQUENCE [LARGE SCALE GENOMIC DNA]</scope>
    <source>
        <strain evidence="1">cv. AL8/78</strain>
    </source>
</reference>
<dbReference type="EnsemblPlants" id="AET3Gv20291800.4">
    <property type="protein sequence ID" value="AET3Gv20291800.4"/>
    <property type="gene ID" value="AET3Gv20291800"/>
</dbReference>
<reference evidence="1" key="4">
    <citation type="submission" date="2019-03" db="UniProtKB">
        <authorList>
            <consortium name="EnsemblPlants"/>
        </authorList>
    </citation>
    <scope>IDENTIFICATION</scope>
</reference>
<dbReference type="Gramene" id="AET3Gv20291800.4">
    <property type="protein sequence ID" value="AET3Gv20291800.4"/>
    <property type="gene ID" value="AET3Gv20291800"/>
</dbReference>
<organism evidence="1 2">
    <name type="scientific">Aegilops tauschii subsp. strangulata</name>
    <name type="common">Goatgrass</name>
    <dbReference type="NCBI Taxonomy" id="200361"/>
    <lineage>
        <taxon>Eukaryota</taxon>
        <taxon>Viridiplantae</taxon>
        <taxon>Streptophyta</taxon>
        <taxon>Embryophyta</taxon>
        <taxon>Tracheophyta</taxon>
        <taxon>Spermatophyta</taxon>
        <taxon>Magnoliopsida</taxon>
        <taxon>Liliopsida</taxon>
        <taxon>Poales</taxon>
        <taxon>Poaceae</taxon>
        <taxon>BOP clade</taxon>
        <taxon>Pooideae</taxon>
        <taxon>Triticodae</taxon>
        <taxon>Triticeae</taxon>
        <taxon>Triticinae</taxon>
        <taxon>Aegilops</taxon>
    </lineage>
</organism>
<dbReference type="Proteomes" id="UP000015105">
    <property type="component" value="Chromosome 3D"/>
</dbReference>